<name>A0A1F4TJP6_UNCSA</name>
<feature type="transmembrane region" description="Helical" evidence="1">
    <location>
        <begin position="286"/>
        <end position="304"/>
    </location>
</feature>
<sequence length="657" mass="73758">MNKHFWPWPWVSFILLFSYLFLFVLFPYFALDQLQFWDVPGHYFAAWFLKNFGTDWNPFFYAGYPQDTFYAPLYHYLIVFTSYPFGLTLAFKLVNAASLLLLPGGIYYLARKFVFSPAEASLITLLAFIPIAGLALACGGTLYSLFIIGLGANSLGLVLYLFYFGSLKALCQGDYSAGRFFSLTILAAAIILCHFVVAFAAAITAFTLVLNNLSRRLLNIIIKHALIALAISAYFWLPLAAYSKNAGQPETILSMGFFLTIPILLLIIFGGGIARLTSDQRFNQTYFTLLTIFAITIFLDFGQVGLPMHAYRFIIYFAILAMMLPVKLIFNRLPQRSWQIAGVVVFFCLVGWQAYLIAVNNPRWQINNNRLFNFYDYLQAYQPYSVNPGLPKLDGRIIVLGPTNPLAPRALEHILALRSGNYFIKGLFGETPNSLPLNQLEAKLAQLLSQGDKAPPALLNNVRKLLWLYNINFLLSSSPIKQLPIITTVAVQPQQPKYSLYKLGSGQLVEPLTHQPLYLIKDWQATVNQWVNAPDARVLVKASSLPSSIATSVDQITSIETTLSPPNLRFIIKAKQPIPVLIKMGYFPRWRATANGRPITIYEAAPSLMLVYGLGEVVLTYQATSIDLAGRVISIIGLVMLFVIAKRLDFKNEKSRI</sequence>
<feature type="transmembrane region" description="Helical" evidence="1">
    <location>
        <begin position="122"/>
        <end position="138"/>
    </location>
</feature>
<evidence type="ECO:0008006" key="4">
    <source>
        <dbReference type="Google" id="ProtNLM"/>
    </source>
</evidence>
<feature type="transmembrane region" description="Helical" evidence="1">
    <location>
        <begin position="185"/>
        <end position="210"/>
    </location>
</feature>
<accession>A0A1F4TJP6</accession>
<evidence type="ECO:0000256" key="1">
    <source>
        <dbReference type="SAM" id="Phobius"/>
    </source>
</evidence>
<protein>
    <recommendedName>
        <fullName evidence="4">Membrane protein 6-pyruvoyl-tetrahydropterin synthase-related domain-containing protein</fullName>
    </recommendedName>
</protein>
<feature type="transmembrane region" description="Helical" evidence="1">
    <location>
        <begin position="310"/>
        <end position="330"/>
    </location>
</feature>
<gene>
    <name evidence="2" type="ORF">A2311_05965</name>
</gene>
<feature type="transmembrane region" description="Helical" evidence="1">
    <location>
        <begin position="217"/>
        <end position="237"/>
    </location>
</feature>
<dbReference type="EMBL" id="MEUF01000071">
    <property type="protein sequence ID" value="OGC32817.1"/>
    <property type="molecule type" value="Genomic_DNA"/>
</dbReference>
<dbReference type="Proteomes" id="UP000178951">
    <property type="component" value="Unassembled WGS sequence"/>
</dbReference>
<keyword evidence="1" id="KW-1133">Transmembrane helix</keyword>
<feature type="transmembrane region" description="Helical" evidence="1">
    <location>
        <begin position="628"/>
        <end position="645"/>
    </location>
</feature>
<organism evidence="2 3">
    <name type="scientific">candidate division WOR-1 bacterium RIFOXYB2_FULL_48_7</name>
    <dbReference type="NCBI Taxonomy" id="1802583"/>
    <lineage>
        <taxon>Bacteria</taxon>
        <taxon>Bacillati</taxon>
        <taxon>Saganbacteria</taxon>
    </lineage>
</organism>
<feature type="transmembrane region" description="Helical" evidence="1">
    <location>
        <begin position="337"/>
        <end position="358"/>
    </location>
</feature>
<keyword evidence="1" id="KW-0472">Membrane</keyword>
<dbReference type="STRING" id="1802583.A2311_05965"/>
<keyword evidence="1" id="KW-0812">Transmembrane</keyword>
<evidence type="ECO:0000313" key="2">
    <source>
        <dbReference type="EMBL" id="OGC32817.1"/>
    </source>
</evidence>
<dbReference type="AlphaFoldDB" id="A0A1F4TJP6"/>
<feature type="transmembrane region" description="Helical" evidence="1">
    <location>
        <begin position="7"/>
        <end position="30"/>
    </location>
</feature>
<feature type="transmembrane region" description="Helical" evidence="1">
    <location>
        <begin position="252"/>
        <end position="274"/>
    </location>
</feature>
<feature type="transmembrane region" description="Helical" evidence="1">
    <location>
        <begin position="145"/>
        <end position="165"/>
    </location>
</feature>
<proteinExistence type="predicted"/>
<evidence type="ECO:0000313" key="3">
    <source>
        <dbReference type="Proteomes" id="UP000178951"/>
    </source>
</evidence>
<reference evidence="2 3" key="1">
    <citation type="journal article" date="2016" name="Nat. Commun.">
        <title>Thousands of microbial genomes shed light on interconnected biogeochemical processes in an aquifer system.</title>
        <authorList>
            <person name="Anantharaman K."/>
            <person name="Brown C.T."/>
            <person name="Hug L.A."/>
            <person name="Sharon I."/>
            <person name="Castelle C.J."/>
            <person name="Probst A.J."/>
            <person name="Thomas B.C."/>
            <person name="Singh A."/>
            <person name="Wilkins M.J."/>
            <person name="Karaoz U."/>
            <person name="Brodie E.L."/>
            <person name="Williams K.H."/>
            <person name="Hubbard S.S."/>
            <person name="Banfield J.F."/>
        </authorList>
    </citation>
    <scope>NUCLEOTIDE SEQUENCE [LARGE SCALE GENOMIC DNA]</scope>
</reference>
<comment type="caution">
    <text evidence="2">The sequence shown here is derived from an EMBL/GenBank/DDBJ whole genome shotgun (WGS) entry which is preliminary data.</text>
</comment>